<feature type="compositionally biased region" description="Basic and acidic residues" evidence="8">
    <location>
        <begin position="602"/>
        <end position="632"/>
    </location>
</feature>
<feature type="compositionally biased region" description="Low complexity" evidence="8">
    <location>
        <begin position="141"/>
        <end position="161"/>
    </location>
</feature>
<feature type="region of interest" description="Disordered" evidence="8">
    <location>
        <begin position="602"/>
        <end position="687"/>
    </location>
</feature>
<proteinExistence type="predicted"/>
<dbReference type="GO" id="GO:0005634">
    <property type="term" value="C:nucleus"/>
    <property type="evidence" value="ECO:0007669"/>
    <property type="project" value="UniProtKB-SubCell"/>
</dbReference>
<dbReference type="InterPro" id="IPR011990">
    <property type="entry name" value="TPR-like_helical_dom_sf"/>
</dbReference>
<dbReference type="InterPro" id="IPR025697">
    <property type="entry name" value="CLU_dom"/>
</dbReference>
<feature type="region of interest" description="Disordered" evidence="8">
    <location>
        <begin position="1194"/>
        <end position="1316"/>
    </location>
</feature>
<dbReference type="GO" id="GO:0005829">
    <property type="term" value="C:cytosol"/>
    <property type="evidence" value="ECO:0007669"/>
    <property type="project" value="UniProtKB-SubCell"/>
</dbReference>
<gene>
    <name evidence="10" type="ORF">QOZ80_UnG0723710</name>
</gene>
<keyword evidence="6" id="KW-0539">Nucleus</keyword>
<evidence type="ECO:0000256" key="2">
    <source>
        <dbReference type="ARBA" id="ARBA00004514"/>
    </source>
</evidence>
<comment type="caution">
    <text evidence="10">The sequence shown here is derived from an EMBL/GenBank/DDBJ whole genome shotgun (WGS) entry which is preliminary data.</text>
</comment>
<reference evidence="10 11" key="1">
    <citation type="submission" date="2023-05" db="EMBL/GenBank/DDBJ databases">
        <title>WGS assembly of Eleusine coracana.</title>
        <authorList>
            <person name="Jenkins J."/>
            <person name="Schmutz J."/>
            <person name="Lux T."/>
            <person name="Plott C."/>
            <person name="Mayer K."/>
            <person name="Qi P."/>
            <person name="Devos K."/>
        </authorList>
    </citation>
    <scope>NUCLEOTIDE SEQUENCE [LARGE SCALE GENOMIC DNA]</scope>
    <source>
        <tissue evidence="10">Leaves</tissue>
    </source>
</reference>
<feature type="region of interest" description="Disordered" evidence="8">
    <location>
        <begin position="119"/>
        <end position="177"/>
    </location>
</feature>
<dbReference type="FunFam" id="1.25.40.10:FF:000024">
    <property type="entry name" value="Tetratricopeptide repeat (TPR)-like superfamily protein"/>
    <property type="match status" value="1"/>
</dbReference>
<evidence type="ECO:0000256" key="4">
    <source>
        <dbReference type="ARBA" id="ARBA00022737"/>
    </source>
</evidence>
<evidence type="ECO:0000256" key="8">
    <source>
        <dbReference type="SAM" id="MobiDB-lite"/>
    </source>
</evidence>
<feature type="repeat" description="TPR" evidence="7">
    <location>
        <begin position="956"/>
        <end position="989"/>
    </location>
</feature>
<dbReference type="Proteomes" id="UP001301735">
    <property type="component" value="Unassembled WGS sequence"/>
</dbReference>
<evidence type="ECO:0000256" key="7">
    <source>
        <dbReference type="PROSITE-ProRule" id="PRU00339"/>
    </source>
</evidence>
<evidence type="ECO:0000256" key="5">
    <source>
        <dbReference type="ARBA" id="ARBA00022803"/>
    </source>
</evidence>
<keyword evidence="3" id="KW-0963">Cytoplasm</keyword>
<dbReference type="InterPro" id="IPR028275">
    <property type="entry name" value="CLU_N"/>
</dbReference>
<dbReference type="PANTHER" id="PTHR12601:SF17">
    <property type="entry name" value="PROTEIN REDUCED CHLOROPLAST COVERAGE 1"/>
    <property type="match status" value="1"/>
</dbReference>
<evidence type="ECO:0000313" key="10">
    <source>
        <dbReference type="EMBL" id="KAK2630861.1"/>
    </source>
</evidence>
<dbReference type="InterPro" id="IPR033646">
    <property type="entry name" value="CLU-central"/>
</dbReference>
<dbReference type="InterPro" id="IPR019734">
    <property type="entry name" value="TPR_rpt"/>
</dbReference>
<dbReference type="Pfam" id="PF12807">
    <property type="entry name" value="eIF3_p135"/>
    <property type="match status" value="1"/>
</dbReference>
<protein>
    <recommendedName>
        <fullName evidence="9">Clu domain-containing protein</fullName>
    </recommendedName>
</protein>
<accession>A0AAV9FWX0</accession>
<dbReference type="EMBL" id="MU847443">
    <property type="protein sequence ID" value="KAK2630861.1"/>
    <property type="molecule type" value="Genomic_DNA"/>
</dbReference>
<feature type="compositionally biased region" description="Basic and acidic residues" evidence="8">
    <location>
        <begin position="1236"/>
        <end position="1246"/>
    </location>
</feature>
<feature type="domain" description="Clu" evidence="9">
    <location>
        <begin position="334"/>
        <end position="610"/>
    </location>
</feature>
<evidence type="ECO:0000256" key="3">
    <source>
        <dbReference type="ARBA" id="ARBA00022490"/>
    </source>
</evidence>
<dbReference type="SUPFAM" id="SSF48452">
    <property type="entry name" value="TPR-like"/>
    <property type="match status" value="1"/>
</dbReference>
<name>A0AAV9FWX0_ELECO</name>
<comment type="subcellular location">
    <subcellularLocation>
        <location evidence="2">Cytoplasm</location>
        <location evidence="2">Cytosol</location>
    </subcellularLocation>
    <subcellularLocation>
        <location evidence="1">Nucleus</location>
    </subcellularLocation>
</comment>
<evidence type="ECO:0000259" key="9">
    <source>
        <dbReference type="PROSITE" id="PS51823"/>
    </source>
</evidence>
<evidence type="ECO:0000313" key="11">
    <source>
        <dbReference type="Proteomes" id="UP001301735"/>
    </source>
</evidence>
<keyword evidence="4" id="KW-0677">Repeat</keyword>
<evidence type="ECO:0000256" key="1">
    <source>
        <dbReference type="ARBA" id="ARBA00004123"/>
    </source>
</evidence>
<dbReference type="Gene3D" id="1.25.40.10">
    <property type="entry name" value="Tetratricopeptide repeat domain"/>
    <property type="match status" value="1"/>
</dbReference>
<dbReference type="Pfam" id="PF15044">
    <property type="entry name" value="CLU_N"/>
    <property type="match status" value="1"/>
</dbReference>
<sequence length="1926" mass="211728">MAPKSKRGKGKGEKKKKDEKVLPVAIDITMNLPDQSHIVLKGISTDRIIDVRRLLCVNTATCAITNYSLTHETRDGPLKDAADIATLKPCTLTLAEDEYDEERAVEHVRRLLDIVACTASFGPAPPPPPPPSPKDGDAAKEPSSSSATSKAPASSVARRTASPPPASPSGAAAKDSSAAKEAAAKEYAASAELEAEMSGACPRLGAFYEFFSLANLTPPLHFIKRVSQPRQEEQPSDDHLFFVEAKLCGGKFVLVEARRKGFFSLGKQRVLCHNLVDLLRHLSRAFDNAYEDLMKAFLERNKFGNFPFGFRANTWLVPPVAAQSPSTFPPLPAEDETWGGSGGGWGRDGKSDMLPWADEFLYLTSMPCKTAEERELRDRRAFLLHSLFVDVAIFRAIAAVRHVIENTEVSGSTKMDEILHTEIVGNFSITVIRDSSDASCKLDTKIDGGRASGMDSKHLAERNLLKGITADENTAAHDVDSLGIINLRYCGYIAVAKINTTDKTKLNSFIKPISIADQPEGGANALNINSLRMLLNEANSAGEKKTSNLLQNHRQEELIAAQTFVEKLLKESLQKLEEEETEKQSFMRWELGACWVQHLQDQKNTDKDKKQGGEKEKKKTADKSLKETKVEGLGKPLKALKNSKSTVDTADKVSPGAKSSSEGSAESQKDKPSDVGLSQGESSASENESLLKNLLPDAAFTRLKESETGLHQKSPTELIEMALKYYDEVALPKLVADFGSLELSPVDGRTLTDFMHTRGLQMRSLGRVVKLSEKLSHVQSLCVHEMIVRAFKHIVRSVIAAISDIRQLALSIAAVLNLMLGVPEYEGSKSSLNVHLLVWRWLVAFLKKRYEFELTEKHYRDVRKYAILRGLCHKVGIELAPRDFIMDSAFPFHKQDIISLVPVHKQVACSSADGRQLLESSKTALDKGKLEDAVNYGTKALSKLITVCGPYHRMTAGAYSLLAVVLYHTGDFNQATIYQQKALDINERELGLDHPDTMKSYGDLAVFYYRLQHTELALKYVKRALYLLHLTCGPSHPNTAATYINVAMMEEGLGNVHVALRYLHKALKCNQKLLGPDHIQTAASYHAIAIALSLMEAYSLSVQHEQTTLQILRAKLGPDDLRTQDAAAWLEYFESKVIEQQEAARNGTRKPDASIASKGHLSVSDLLDYINPNQENKGRDSELGKRRYSSIKVLSLSNGSSNGASPEVSPRDPTAIIDEEQQEPTKDDVTDIIPEAEVKQSPKSSEHPTPSELPTEVDEVNINLPRDVRQQEAVEPEEGWQPVQRPKSAGAPGKQIKHYRPTTRKMYDLDSQDPTYSTQYKARNSYSNNRYYFLKKRTVVPTTYTDPQQHVKVQTPGARFGRKIYKAVTYRVKPGTASTEVQDTSKSTDQMTGKVETQVAHSQPHNPPSVDQKESEPHGTLVASTGNAPSYKDVALARPGTIAKSQIQKSRDDIPQNQPSLGQIIAQEMKDSLVDSHQVEQRSVSANADDLKEVTNVQEEIMGPEDTNVSEKKLKIKDNFQDMPMSNVEESLIGSDLANCEADANVFSSTSQEPAVSGNDGANIEFSEPTGSAKPEQSGKSDKEFFDEALPSSIEPIAVLASITNTGSLEGVESEKSKPNLLLSNIDLRDIPNKKLSAAAPPFNPSPPAVLSPIVGNVGLPPPGAIPGVAPWPVNPSLHPGHSTMVPSGPPLCTSPHHMYPPAPRSPNLMHHVPFIYPPYSQPQVVPSTTFPMNTNMFRPNHYGWQPYMSPAASEFVPVSAWSSNHPVDFIPTPLVVDPISQSLADKHIQSDAAVVSIGPSLDSKTATLKEDMQTPAVVGSGNLISEKHDDQDKQLKDAVRIELNLGMQGDNSHSQSNVRNEDEGSFRIYVKGKSRRKQTLRIPISLLNKTYGSRSFKLVYNRVVKENDIFRPPSVSFAEVVSSGN</sequence>
<feature type="region of interest" description="Disordered" evidence="8">
    <location>
        <begin position="1551"/>
        <end position="1583"/>
    </location>
</feature>
<keyword evidence="5 7" id="KW-0802">TPR repeat</keyword>
<feature type="region of interest" description="Disordered" evidence="8">
    <location>
        <begin position="1374"/>
        <end position="1431"/>
    </location>
</feature>
<dbReference type="PANTHER" id="PTHR12601">
    <property type="entry name" value="EUKARYOTIC TRANSLATION INITIATION FACTOR 3 SUBUNIT EIF-3"/>
    <property type="match status" value="1"/>
</dbReference>
<keyword evidence="11" id="KW-1185">Reference proteome</keyword>
<feature type="compositionally biased region" description="Low complexity" evidence="8">
    <location>
        <begin position="1194"/>
        <end position="1203"/>
    </location>
</feature>
<feature type="compositionally biased region" description="Pro residues" evidence="8">
    <location>
        <begin position="123"/>
        <end position="133"/>
    </location>
</feature>
<dbReference type="PROSITE" id="PS51823">
    <property type="entry name" value="CLU"/>
    <property type="match status" value="1"/>
</dbReference>
<feature type="compositionally biased region" description="Low complexity" evidence="8">
    <location>
        <begin position="168"/>
        <end position="177"/>
    </location>
</feature>
<dbReference type="Pfam" id="PF13424">
    <property type="entry name" value="TPR_12"/>
    <property type="match status" value="2"/>
</dbReference>
<dbReference type="PROSITE" id="PS50005">
    <property type="entry name" value="TPR"/>
    <property type="match status" value="1"/>
</dbReference>
<dbReference type="GO" id="GO:0003729">
    <property type="term" value="F:mRNA binding"/>
    <property type="evidence" value="ECO:0007669"/>
    <property type="project" value="UniProtKB-ARBA"/>
</dbReference>
<dbReference type="InterPro" id="IPR027523">
    <property type="entry name" value="CLU_prot"/>
</dbReference>
<organism evidence="10 11">
    <name type="scientific">Eleusine coracana subsp. coracana</name>
    <dbReference type="NCBI Taxonomy" id="191504"/>
    <lineage>
        <taxon>Eukaryota</taxon>
        <taxon>Viridiplantae</taxon>
        <taxon>Streptophyta</taxon>
        <taxon>Embryophyta</taxon>
        <taxon>Tracheophyta</taxon>
        <taxon>Spermatophyta</taxon>
        <taxon>Magnoliopsida</taxon>
        <taxon>Liliopsida</taxon>
        <taxon>Poales</taxon>
        <taxon>Poaceae</taxon>
        <taxon>PACMAD clade</taxon>
        <taxon>Chloridoideae</taxon>
        <taxon>Cynodonteae</taxon>
        <taxon>Eleusininae</taxon>
        <taxon>Eleusine</taxon>
    </lineage>
</organism>
<feature type="compositionally biased region" description="Polar residues" evidence="8">
    <location>
        <begin position="1376"/>
        <end position="1391"/>
    </location>
</feature>
<dbReference type="CDD" id="cd15466">
    <property type="entry name" value="CLU-central"/>
    <property type="match status" value="1"/>
</dbReference>
<dbReference type="SMART" id="SM00028">
    <property type="entry name" value="TPR"/>
    <property type="match status" value="3"/>
</dbReference>
<feature type="compositionally biased region" description="Low complexity" evidence="8">
    <location>
        <begin position="654"/>
        <end position="666"/>
    </location>
</feature>
<dbReference type="GO" id="GO:0019750">
    <property type="term" value="P:chloroplast localization"/>
    <property type="evidence" value="ECO:0007669"/>
    <property type="project" value="UniProtKB-ARBA"/>
</dbReference>
<evidence type="ECO:0000256" key="6">
    <source>
        <dbReference type="ARBA" id="ARBA00023242"/>
    </source>
</evidence>